<evidence type="ECO:0000313" key="2">
    <source>
        <dbReference type="Proteomes" id="UP001171751"/>
    </source>
</evidence>
<dbReference type="Proteomes" id="UP001171751">
    <property type="component" value="Unassembled WGS sequence"/>
</dbReference>
<dbReference type="InterPro" id="IPR011990">
    <property type="entry name" value="TPR-like_helical_dom_sf"/>
</dbReference>
<dbReference type="EMBL" id="JAUNQW010000005">
    <property type="protein sequence ID" value="MDO5457067.1"/>
    <property type="molecule type" value="Genomic_DNA"/>
</dbReference>
<dbReference type="AlphaFoldDB" id="A0AA43ZSB2"/>
<name>A0AA43ZSB2_9LACT</name>
<keyword evidence="2" id="KW-1185">Reference proteome</keyword>
<reference evidence="1" key="1">
    <citation type="submission" date="2023-07" db="EMBL/GenBank/DDBJ databases">
        <title>Between Cages and Wild: Unraveling the Impact of Captivity on Animal Microbiomes and Antimicrobial Resistance.</title>
        <authorList>
            <person name="Schmartz G.P."/>
            <person name="Rehner J."/>
            <person name="Schuff M.J."/>
            <person name="Becker S.L."/>
            <person name="Kravczyk M."/>
            <person name="Gurevich A."/>
            <person name="Francke R."/>
            <person name="Mueller R."/>
            <person name="Keller V."/>
            <person name="Keller A."/>
        </authorList>
    </citation>
    <scope>NUCLEOTIDE SEQUENCE</scope>
    <source>
        <strain evidence="1">S39M_St_73</strain>
    </source>
</reference>
<evidence type="ECO:0000313" key="1">
    <source>
        <dbReference type="EMBL" id="MDO5457067.1"/>
    </source>
</evidence>
<protein>
    <submittedName>
        <fullName evidence="1">DUF924 family protein</fullName>
    </submittedName>
</protein>
<dbReference type="Gene3D" id="1.20.58.320">
    <property type="entry name" value="TPR-like"/>
    <property type="match status" value="1"/>
</dbReference>
<gene>
    <name evidence="1" type="ORF">Q4F26_01850</name>
</gene>
<accession>A0AA43ZSB2</accession>
<dbReference type="Gene3D" id="1.25.40.10">
    <property type="entry name" value="Tetratricopeptide repeat domain"/>
    <property type="match status" value="1"/>
</dbReference>
<comment type="caution">
    <text evidence="1">The sequence shown here is derived from an EMBL/GenBank/DDBJ whole genome shotgun (WGS) entry which is preliminary data.</text>
</comment>
<dbReference type="Pfam" id="PF06041">
    <property type="entry name" value="DUF924"/>
    <property type="match status" value="1"/>
</dbReference>
<proteinExistence type="predicted"/>
<dbReference type="SUPFAM" id="SSF48452">
    <property type="entry name" value="TPR-like"/>
    <property type="match status" value="1"/>
</dbReference>
<organism evidence="1 2">
    <name type="scientific">Atopococcus tabaci</name>
    <dbReference type="NCBI Taxonomy" id="269774"/>
    <lineage>
        <taxon>Bacteria</taxon>
        <taxon>Bacillati</taxon>
        <taxon>Bacillota</taxon>
        <taxon>Bacilli</taxon>
        <taxon>Lactobacillales</taxon>
        <taxon>Carnobacteriaceae</taxon>
        <taxon>Atopococcus</taxon>
    </lineage>
</organism>
<sequence length="183" mass="21713">MTLTTQPEDILNFWFEESDPEQHFNGGEAFDKEIWDRFQETVEAAKRCELWTWRKTVQGRLAEIIVLDQFSRNVYRNDVRAYSSDPMACVLAQELIQDDNFDQLSEDEKQFALMPFMHSESLRIHEELAMPCFEKLGNQEALHYEIRHIEQIEKFGRYPFRNAVLGRKSTADEKAFMETEESF</sequence>
<dbReference type="InterPro" id="IPR010323">
    <property type="entry name" value="DUF924"/>
</dbReference>